<keyword evidence="4" id="KW-1185">Reference proteome</keyword>
<dbReference type="STRING" id="879819.A0A0J0XJW5"/>
<evidence type="ECO:0000259" key="2">
    <source>
        <dbReference type="Pfam" id="PF01266"/>
    </source>
</evidence>
<dbReference type="Pfam" id="PF01266">
    <property type="entry name" value="DAO"/>
    <property type="match status" value="1"/>
</dbReference>
<feature type="compositionally biased region" description="Polar residues" evidence="1">
    <location>
        <begin position="8"/>
        <end position="22"/>
    </location>
</feature>
<organism evidence="3 4">
    <name type="scientific">Cutaneotrichosporon oleaginosum</name>
    <dbReference type="NCBI Taxonomy" id="879819"/>
    <lineage>
        <taxon>Eukaryota</taxon>
        <taxon>Fungi</taxon>
        <taxon>Dikarya</taxon>
        <taxon>Basidiomycota</taxon>
        <taxon>Agaricomycotina</taxon>
        <taxon>Tremellomycetes</taxon>
        <taxon>Trichosporonales</taxon>
        <taxon>Trichosporonaceae</taxon>
        <taxon>Cutaneotrichosporon</taxon>
    </lineage>
</organism>
<sequence>MSKFPQPWRSTVSHWQATNRGPTSLYGHGADDELPEDADILIVGAGMMGCALSYFLTRLGGAGAGKRVVCVESKDVASGASGRNGGHVGPKTYALWHQLQQAYPLGAGLSAEEAVRVMQNERDNLDLVERVVADEGLQVDFWRGELLETHHDKARTKWCKEQYEAWLSQRKKMGLSGDETKFIDDAAEAEKLSRFKGVTSVHVRPGGSVHPHKLATALMHLALASPHAQFSLHSWTPASGHPQRRGDRWVLQTSKGAIRAPRVILCTNAHTRHFFPRSSPLHGHIEPYVGQCSSLTPTPTFSGAGALRNTYNMLDGHYLVRTASGELVLGGGVAPLVRSGATPMSRIHGNVDDSEASIDPAITRDHATFMRNFEAWGPEAYGEGLVRTWVGVLSAVRDWLPLVGDVPGSAGLSVAAGFAGHGMARIFAVARGYADTLKKGRWDTALLPRCFEITEERLRRAEAA</sequence>
<accession>A0A0J0XJW5</accession>
<dbReference type="Gene3D" id="3.50.50.60">
    <property type="entry name" value="FAD/NAD(P)-binding domain"/>
    <property type="match status" value="1"/>
</dbReference>
<dbReference type="OrthoDB" id="429143at2759"/>
<dbReference type="PANTHER" id="PTHR13847">
    <property type="entry name" value="SARCOSINE DEHYDROGENASE-RELATED"/>
    <property type="match status" value="1"/>
</dbReference>
<dbReference type="InterPro" id="IPR036188">
    <property type="entry name" value="FAD/NAD-bd_sf"/>
</dbReference>
<dbReference type="Gene3D" id="3.30.9.10">
    <property type="entry name" value="D-Amino Acid Oxidase, subunit A, domain 2"/>
    <property type="match status" value="1"/>
</dbReference>
<protein>
    <submittedName>
        <fullName evidence="3">FAD dependent oxidoreductase</fullName>
    </submittedName>
</protein>
<evidence type="ECO:0000256" key="1">
    <source>
        <dbReference type="SAM" id="MobiDB-lite"/>
    </source>
</evidence>
<dbReference type="AlphaFoldDB" id="A0A0J0XJW5"/>
<dbReference type="Proteomes" id="UP000053611">
    <property type="component" value="Unassembled WGS sequence"/>
</dbReference>
<proteinExistence type="predicted"/>
<feature type="region of interest" description="Disordered" evidence="1">
    <location>
        <begin position="1"/>
        <end position="24"/>
    </location>
</feature>
<feature type="domain" description="FAD dependent oxidoreductase" evidence="2">
    <location>
        <begin position="39"/>
        <end position="435"/>
    </location>
</feature>
<dbReference type="PANTHER" id="PTHR13847:SF260">
    <property type="entry name" value="FAD DEPENDENT OXIDOREDUCTASE DOMAIN-CONTAINING PROTEIN"/>
    <property type="match status" value="1"/>
</dbReference>
<dbReference type="SUPFAM" id="SSF51905">
    <property type="entry name" value="FAD/NAD(P)-binding domain"/>
    <property type="match status" value="1"/>
</dbReference>
<feature type="non-terminal residue" evidence="3">
    <location>
        <position position="464"/>
    </location>
</feature>
<dbReference type="GeneID" id="28980652"/>
<dbReference type="GO" id="GO:0005737">
    <property type="term" value="C:cytoplasm"/>
    <property type="evidence" value="ECO:0007669"/>
    <property type="project" value="TreeGrafter"/>
</dbReference>
<evidence type="ECO:0000313" key="3">
    <source>
        <dbReference type="EMBL" id="KLT41356.1"/>
    </source>
</evidence>
<name>A0A0J0XJW5_9TREE</name>
<dbReference type="InterPro" id="IPR006076">
    <property type="entry name" value="FAD-dep_OxRdtase"/>
</dbReference>
<reference evidence="3 4" key="1">
    <citation type="submission" date="2015-03" db="EMBL/GenBank/DDBJ databases">
        <title>Genomics and transcriptomics of the oil-accumulating basidiomycete yeast T. oleaginosus allow insights into substrate utilization and the diverse evolutionary trajectories of mating systems in fungi.</title>
        <authorList>
            <consortium name="DOE Joint Genome Institute"/>
            <person name="Kourist R."/>
            <person name="Kracht O."/>
            <person name="Bracharz F."/>
            <person name="Lipzen A."/>
            <person name="Nolan M."/>
            <person name="Ohm R."/>
            <person name="Grigoriev I."/>
            <person name="Sun S."/>
            <person name="Heitman J."/>
            <person name="Bruck T."/>
            <person name="Nowrousian M."/>
        </authorList>
    </citation>
    <scope>NUCLEOTIDE SEQUENCE [LARGE SCALE GENOMIC DNA]</scope>
    <source>
        <strain evidence="3 4">IBC0246</strain>
    </source>
</reference>
<dbReference type="EMBL" id="KQ087219">
    <property type="protein sequence ID" value="KLT41356.1"/>
    <property type="molecule type" value="Genomic_DNA"/>
</dbReference>
<gene>
    <name evidence="3" type="ORF">CC85DRAFT_230724</name>
</gene>
<evidence type="ECO:0000313" key="4">
    <source>
        <dbReference type="Proteomes" id="UP000053611"/>
    </source>
</evidence>